<dbReference type="Pfam" id="PF00486">
    <property type="entry name" value="Trans_reg_C"/>
    <property type="match status" value="1"/>
</dbReference>
<dbReference type="InterPro" id="IPR001867">
    <property type="entry name" value="OmpR/PhoB-type_DNA-bd"/>
</dbReference>
<accession>B4VJW8</accession>
<dbReference type="PROSITE" id="PS51755">
    <property type="entry name" value="OMPR_PHOB"/>
    <property type="match status" value="1"/>
</dbReference>
<gene>
    <name evidence="6" type="ORF">MC7420_2878</name>
</gene>
<keyword evidence="1 3" id="KW-0238">DNA-binding</keyword>
<dbReference type="SMART" id="SM00448">
    <property type="entry name" value="REC"/>
    <property type="match status" value="1"/>
</dbReference>
<reference evidence="6 7" key="1">
    <citation type="submission" date="2008-07" db="EMBL/GenBank/DDBJ databases">
        <authorList>
            <person name="Tandeau de Marsac N."/>
            <person name="Ferriera S."/>
            <person name="Johnson J."/>
            <person name="Kravitz S."/>
            <person name="Beeson K."/>
            <person name="Sutton G."/>
            <person name="Rogers Y.-H."/>
            <person name="Friedman R."/>
            <person name="Frazier M."/>
            <person name="Venter J.C."/>
        </authorList>
    </citation>
    <scope>NUCLEOTIDE SEQUENCE [LARGE SCALE GENOMIC DNA]</scope>
    <source>
        <strain evidence="6 7">PCC 7420</strain>
    </source>
</reference>
<evidence type="ECO:0000256" key="2">
    <source>
        <dbReference type="PROSITE-ProRule" id="PRU00169"/>
    </source>
</evidence>
<evidence type="ECO:0000313" key="6">
    <source>
        <dbReference type="EMBL" id="EDX77554.1"/>
    </source>
</evidence>
<evidence type="ECO:0000259" key="5">
    <source>
        <dbReference type="PROSITE" id="PS51755"/>
    </source>
</evidence>
<dbReference type="InterPro" id="IPR036388">
    <property type="entry name" value="WH-like_DNA-bd_sf"/>
</dbReference>
<dbReference type="SMART" id="SM00862">
    <property type="entry name" value="Trans_reg_C"/>
    <property type="match status" value="1"/>
</dbReference>
<dbReference type="Gene3D" id="3.40.50.2300">
    <property type="match status" value="1"/>
</dbReference>
<dbReference type="eggNOG" id="COG0745">
    <property type="taxonomic scope" value="Bacteria"/>
</dbReference>
<evidence type="ECO:0000313" key="7">
    <source>
        <dbReference type="Proteomes" id="UP000003835"/>
    </source>
</evidence>
<sequence length="220" mass="24909">MEDDIALAEALTEALVDQNYDVDVVNDGEAGWRQITSLYYDLILLDVMLPKLDGISLCRRLRSNSYHGSILMITALDTSTDKVNSLDAGADDYVVKPVDLPELLARIRALLRRGGCSVPPVLEWERLQLDPSCHEVIYNQQPVHLTPKEYSCLELFLRNSQRIINREFIIEHLWSAEATPFEDTVKAHIKSLRHKLKAVGAPDDLIETVHSVGYRLKPFS</sequence>
<feature type="domain" description="OmpR/PhoB-type" evidence="5">
    <location>
        <begin position="119"/>
        <end position="218"/>
    </location>
</feature>
<dbReference type="PROSITE" id="PS50110">
    <property type="entry name" value="RESPONSE_REGULATORY"/>
    <property type="match status" value="1"/>
</dbReference>
<dbReference type="Proteomes" id="UP000003835">
    <property type="component" value="Unassembled WGS sequence"/>
</dbReference>
<evidence type="ECO:0000256" key="3">
    <source>
        <dbReference type="PROSITE-ProRule" id="PRU01091"/>
    </source>
</evidence>
<protein>
    <submittedName>
        <fullName evidence="6">Response regulator receiver domain protein</fullName>
    </submittedName>
</protein>
<evidence type="ECO:0000256" key="1">
    <source>
        <dbReference type="ARBA" id="ARBA00023125"/>
    </source>
</evidence>
<dbReference type="GO" id="GO:0005829">
    <property type="term" value="C:cytosol"/>
    <property type="evidence" value="ECO:0007669"/>
    <property type="project" value="TreeGrafter"/>
</dbReference>
<dbReference type="EMBL" id="DS989843">
    <property type="protein sequence ID" value="EDX77554.1"/>
    <property type="molecule type" value="Genomic_DNA"/>
</dbReference>
<feature type="modified residue" description="4-aspartylphosphate" evidence="2">
    <location>
        <position position="46"/>
    </location>
</feature>
<dbReference type="HOGENOM" id="CLU_000445_30_1_3"/>
<proteinExistence type="predicted"/>
<dbReference type="PANTHER" id="PTHR48111:SF15">
    <property type="entry name" value="OMPR SUBFAMILY"/>
    <property type="match status" value="1"/>
</dbReference>
<dbReference type="PANTHER" id="PTHR48111">
    <property type="entry name" value="REGULATOR OF RPOS"/>
    <property type="match status" value="1"/>
</dbReference>
<dbReference type="Gene3D" id="1.10.10.10">
    <property type="entry name" value="Winged helix-like DNA-binding domain superfamily/Winged helix DNA-binding domain"/>
    <property type="match status" value="1"/>
</dbReference>
<dbReference type="InterPro" id="IPR039420">
    <property type="entry name" value="WalR-like"/>
</dbReference>
<dbReference type="AlphaFoldDB" id="B4VJW8"/>
<evidence type="ECO:0000259" key="4">
    <source>
        <dbReference type="PROSITE" id="PS50110"/>
    </source>
</evidence>
<dbReference type="Gene3D" id="6.10.250.690">
    <property type="match status" value="1"/>
</dbReference>
<dbReference type="InterPro" id="IPR001789">
    <property type="entry name" value="Sig_transdc_resp-reg_receiver"/>
</dbReference>
<name>B4VJW8_9CYAN</name>
<keyword evidence="7" id="KW-1185">Reference proteome</keyword>
<dbReference type="STRING" id="118168.MC7420_2878"/>
<dbReference type="GO" id="GO:0032993">
    <property type="term" value="C:protein-DNA complex"/>
    <property type="evidence" value="ECO:0007669"/>
    <property type="project" value="TreeGrafter"/>
</dbReference>
<dbReference type="Pfam" id="PF00072">
    <property type="entry name" value="Response_reg"/>
    <property type="match status" value="1"/>
</dbReference>
<dbReference type="GO" id="GO:0006355">
    <property type="term" value="P:regulation of DNA-templated transcription"/>
    <property type="evidence" value="ECO:0007669"/>
    <property type="project" value="InterPro"/>
</dbReference>
<dbReference type="GO" id="GO:0000976">
    <property type="term" value="F:transcription cis-regulatory region binding"/>
    <property type="evidence" value="ECO:0007669"/>
    <property type="project" value="TreeGrafter"/>
</dbReference>
<dbReference type="InterPro" id="IPR011006">
    <property type="entry name" value="CheY-like_superfamily"/>
</dbReference>
<feature type="domain" description="Response regulatory" evidence="4">
    <location>
        <begin position="1"/>
        <end position="111"/>
    </location>
</feature>
<dbReference type="GO" id="GO:0000156">
    <property type="term" value="F:phosphorelay response regulator activity"/>
    <property type="evidence" value="ECO:0007669"/>
    <property type="project" value="TreeGrafter"/>
</dbReference>
<feature type="DNA-binding region" description="OmpR/PhoB-type" evidence="3">
    <location>
        <begin position="119"/>
        <end position="218"/>
    </location>
</feature>
<dbReference type="SUPFAM" id="SSF52172">
    <property type="entry name" value="CheY-like"/>
    <property type="match status" value="1"/>
</dbReference>
<keyword evidence="2" id="KW-0597">Phosphoprotein</keyword>
<organism evidence="6 7">
    <name type="scientific">Coleofasciculus chthonoplastes PCC 7420</name>
    <dbReference type="NCBI Taxonomy" id="118168"/>
    <lineage>
        <taxon>Bacteria</taxon>
        <taxon>Bacillati</taxon>
        <taxon>Cyanobacteriota</taxon>
        <taxon>Cyanophyceae</taxon>
        <taxon>Coleofasciculales</taxon>
        <taxon>Coleofasciculaceae</taxon>
        <taxon>Coleofasciculus</taxon>
    </lineage>
</organism>
<dbReference type="CDD" id="cd00383">
    <property type="entry name" value="trans_reg_C"/>
    <property type="match status" value="1"/>
</dbReference>